<comment type="caution">
    <text evidence="11">The sequence shown here is derived from an EMBL/GenBank/DDBJ whole genome shotgun (WGS) entry which is preliminary data.</text>
</comment>
<name>A0A4S1XG68_9SPHN</name>
<evidence type="ECO:0000256" key="6">
    <source>
        <dbReference type="ARBA" id="ARBA00022989"/>
    </source>
</evidence>
<gene>
    <name evidence="9 11" type="primary">lnt</name>
    <name evidence="11" type="ORF">E5A73_05605</name>
</gene>
<dbReference type="PANTHER" id="PTHR38686:SF1">
    <property type="entry name" value="APOLIPOPROTEIN N-ACYLTRANSFERASE"/>
    <property type="match status" value="1"/>
</dbReference>
<keyword evidence="7 9" id="KW-0472">Membrane</keyword>
<dbReference type="GO" id="GO:0005886">
    <property type="term" value="C:plasma membrane"/>
    <property type="evidence" value="ECO:0007669"/>
    <property type="project" value="UniProtKB-SubCell"/>
</dbReference>
<dbReference type="Pfam" id="PF20154">
    <property type="entry name" value="LNT_N"/>
    <property type="match status" value="1"/>
</dbReference>
<dbReference type="GO" id="GO:0042158">
    <property type="term" value="P:lipoprotein biosynthetic process"/>
    <property type="evidence" value="ECO:0007669"/>
    <property type="project" value="UniProtKB-UniRule"/>
</dbReference>
<dbReference type="PANTHER" id="PTHR38686">
    <property type="entry name" value="APOLIPOPROTEIN N-ACYLTRANSFERASE"/>
    <property type="match status" value="1"/>
</dbReference>
<feature type="transmembrane region" description="Helical" evidence="9">
    <location>
        <begin position="164"/>
        <end position="187"/>
    </location>
</feature>
<evidence type="ECO:0000256" key="7">
    <source>
        <dbReference type="ARBA" id="ARBA00023136"/>
    </source>
</evidence>
<feature type="transmembrane region" description="Helical" evidence="9">
    <location>
        <begin position="494"/>
        <end position="513"/>
    </location>
</feature>
<accession>A0A4S1XG68</accession>
<feature type="transmembrane region" description="Helical" evidence="9">
    <location>
        <begin position="50"/>
        <end position="69"/>
    </location>
</feature>
<evidence type="ECO:0000256" key="9">
    <source>
        <dbReference type="HAMAP-Rule" id="MF_01148"/>
    </source>
</evidence>
<feature type="domain" description="CN hydrolase" evidence="10">
    <location>
        <begin position="228"/>
        <end position="484"/>
    </location>
</feature>
<keyword evidence="3 9" id="KW-1003">Cell membrane</keyword>
<dbReference type="InterPro" id="IPR003010">
    <property type="entry name" value="C-N_Hydrolase"/>
</dbReference>
<dbReference type="UniPathway" id="UPA00666"/>
<reference evidence="11 12" key="1">
    <citation type="submission" date="2019-04" db="EMBL/GenBank/DDBJ databases">
        <title>Sphingomonas psychrotolerans sp. nov., isolated from soil in the Tianshan Mountains, Xinjiang, China.</title>
        <authorList>
            <person name="Luo Y."/>
            <person name="Sheng H."/>
        </authorList>
    </citation>
    <scope>NUCLEOTIDE SEQUENCE [LARGE SCALE GENOMIC DNA]</scope>
    <source>
        <strain evidence="11 12">ZFGT-11</strain>
    </source>
</reference>
<dbReference type="NCBIfam" id="TIGR00546">
    <property type="entry name" value="lnt"/>
    <property type="match status" value="1"/>
</dbReference>
<evidence type="ECO:0000256" key="2">
    <source>
        <dbReference type="ARBA" id="ARBA00010065"/>
    </source>
</evidence>
<dbReference type="CDD" id="cd07571">
    <property type="entry name" value="ALP_N-acyl_transferase"/>
    <property type="match status" value="1"/>
</dbReference>
<comment type="catalytic activity">
    <reaction evidence="9">
        <text>N-terminal S-1,2-diacyl-sn-glyceryl-L-cysteinyl-[lipoprotein] + a glycerophospholipid = N-acyl-S-1,2-diacyl-sn-glyceryl-L-cysteinyl-[lipoprotein] + a 2-acyl-sn-glycero-3-phospholipid + H(+)</text>
        <dbReference type="Rhea" id="RHEA:48228"/>
        <dbReference type="Rhea" id="RHEA-COMP:14681"/>
        <dbReference type="Rhea" id="RHEA-COMP:14684"/>
        <dbReference type="ChEBI" id="CHEBI:15378"/>
        <dbReference type="ChEBI" id="CHEBI:136912"/>
        <dbReference type="ChEBI" id="CHEBI:140656"/>
        <dbReference type="ChEBI" id="CHEBI:140657"/>
        <dbReference type="ChEBI" id="CHEBI:140660"/>
        <dbReference type="EC" id="2.3.1.269"/>
    </reaction>
</comment>
<dbReference type="OrthoDB" id="9804277at2"/>
<feature type="transmembrane region" description="Helical" evidence="9">
    <location>
        <begin position="81"/>
        <end position="102"/>
    </location>
</feature>
<evidence type="ECO:0000313" key="12">
    <source>
        <dbReference type="Proteomes" id="UP000306147"/>
    </source>
</evidence>
<dbReference type="AlphaFoldDB" id="A0A4S1XG68"/>
<evidence type="ECO:0000259" key="10">
    <source>
        <dbReference type="PROSITE" id="PS50263"/>
    </source>
</evidence>
<protein>
    <recommendedName>
        <fullName evidence="9">Apolipoprotein N-acyltransferase</fullName>
        <shortName evidence="9">ALP N-acyltransferase</shortName>
        <ecNumber evidence="9">2.3.1.269</ecNumber>
    </recommendedName>
</protein>
<keyword evidence="12" id="KW-1185">Reference proteome</keyword>
<dbReference type="PROSITE" id="PS50263">
    <property type="entry name" value="CN_HYDROLASE"/>
    <property type="match status" value="1"/>
</dbReference>
<comment type="similarity">
    <text evidence="2 9">Belongs to the CN hydrolase family. Apolipoprotein N-acyltransferase subfamily.</text>
</comment>
<comment type="pathway">
    <text evidence="9">Protein modification; lipoprotein biosynthesis (N-acyl transfer).</text>
</comment>
<sequence length="518" mass="56489">MLSRPLLTALLAGLISATGFAPLNLWPLALLAFAILLWLTWSAPTLKSVLLRGWIFGVGHFTLGNNWIQHAFDYQDKMPPVLGYFAVVVLALYLALYPAFAMGLAWRFARLVKSRAGWQEPDLAFVLAATGSWILTEYLRGVLFTGYPWNPLGVIWLPTPLAQIAAWIGTYALSGVAILAAGLLFLASQRHYRPLLIGAPLLIVLAALNMDFSRPPLPDPAAPRVRVVQPNIGQEGVGDADYPERVLAKLLEWSGRPGAAPRLLVWPEGTVNYYVEDGYPDTRFYGRGDPRWVRARIAAQLGPRDIALIGGTSLFFGKDGQLSGAGNSVWALDANGALGQRYDKAHLVPYGEYLPMRTLLAPLGLARLVMGDVDFVPGPGPRAIATPGFGKAGIQICYEIVFSGEVVDRRNRPDFLFNPSNDAWFGKWGPPQHLAQARLRAIEEGLPILRSTPTGISAVIDARGQVLEAIPHGQQGAIELALPRPLPPTLFARAGNWLAFLVTGALYLFAIAFRRLAR</sequence>
<evidence type="ECO:0000256" key="3">
    <source>
        <dbReference type="ARBA" id="ARBA00022475"/>
    </source>
</evidence>
<dbReference type="GO" id="GO:0016410">
    <property type="term" value="F:N-acyltransferase activity"/>
    <property type="evidence" value="ECO:0007669"/>
    <property type="project" value="UniProtKB-UniRule"/>
</dbReference>
<comment type="subcellular location">
    <subcellularLocation>
        <location evidence="1 9">Cell membrane</location>
        <topology evidence="1 9">Multi-pass membrane protein</topology>
    </subcellularLocation>
</comment>
<dbReference type="EC" id="2.3.1.269" evidence="9"/>
<comment type="function">
    <text evidence="9">Catalyzes the phospholipid dependent N-acylation of the N-terminal cysteine of apolipoprotein, the last step in lipoprotein maturation.</text>
</comment>
<dbReference type="InterPro" id="IPR004563">
    <property type="entry name" value="Apolipo_AcylTrfase"/>
</dbReference>
<feature type="transmembrane region" description="Helical" evidence="9">
    <location>
        <begin position="123"/>
        <end position="144"/>
    </location>
</feature>
<dbReference type="Gene3D" id="3.60.110.10">
    <property type="entry name" value="Carbon-nitrogen hydrolase"/>
    <property type="match status" value="1"/>
</dbReference>
<keyword evidence="11" id="KW-0449">Lipoprotein</keyword>
<dbReference type="InterPro" id="IPR045378">
    <property type="entry name" value="LNT_N"/>
</dbReference>
<keyword evidence="8 9" id="KW-0012">Acyltransferase</keyword>
<dbReference type="RefSeq" id="WP_135962812.1">
    <property type="nucleotide sequence ID" value="NZ_SRXT01000002.1"/>
</dbReference>
<dbReference type="Pfam" id="PF00795">
    <property type="entry name" value="CN_hydrolase"/>
    <property type="match status" value="1"/>
</dbReference>
<evidence type="ECO:0000256" key="5">
    <source>
        <dbReference type="ARBA" id="ARBA00022692"/>
    </source>
</evidence>
<feature type="transmembrane region" description="Helical" evidence="9">
    <location>
        <begin position="194"/>
        <end position="212"/>
    </location>
</feature>
<dbReference type="HAMAP" id="MF_01148">
    <property type="entry name" value="Lnt"/>
    <property type="match status" value="1"/>
</dbReference>
<dbReference type="EMBL" id="SRXT01000002">
    <property type="protein sequence ID" value="TGX54917.1"/>
    <property type="molecule type" value="Genomic_DNA"/>
</dbReference>
<keyword evidence="6 9" id="KW-1133">Transmembrane helix</keyword>
<dbReference type="SUPFAM" id="SSF56317">
    <property type="entry name" value="Carbon-nitrogen hydrolase"/>
    <property type="match status" value="1"/>
</dbReference>
<evidence type="ECO:0000256" key="4">
    <source>
        <dbReference type="ARBA" id="ARBA00022679"/>
    </source>
</evidence>
<feature type="transmembrane region" description="Helical" evidence="9">
    <location>
        <begin position="27"/>
        <end position="43"/>
    </location>
</feature>
<evidence type="ECO:0000256" key="1">
    <source>
        <dbReference type="ARBA" id="ARBA00004651"/>
    </source>
</evidence>
<dbReference type="InterPro" id="IPR036526">
    <property type="entry name" value="C-N_Hydrolase_sf"/>
</dbReference>
<keyword evidence="5 9" id="KW-0812">Transmembrane</keyword>
<organism evidence="11 12">
    <name type="scientific">Sphingomonas gei</name>
    <dbReference type="NCBI Taxonomy" id="1395960"/>
    <lineage>
        <taxon>Bacteria</taxon>
        <taxon>Pseudomonadati</taxon>
        <taxon>Pseudomonadota</taxon>
        <taxon>Alphaproteobacteria</taxon>
        <taxon>Sphingomonadales</taxon>
        <taxon>Sphingomonadaceae</taxon>
        <taxon>Sphingomonas</taxon>
    </lineage>
</organism>
<keyword evidence="4 9" id="KW-0808">Transferase</keyword>
<dbReference type="Proteomes" id="UP000306147">
    <property type="component" value="Unassembled WGS sequence"/>
</dbReference>
<evidence type="ECO:0000256" key="8">
    <source>
        <dbReference type="ARBA" id="ARBA00023315"/>
    </source>
</evidence>
<proteinExistence type="inferred from homology"/>
<evidence type="ECO:0000313" key="11">
    <source>
        <dbReference type="EMBL" id="TGX54917.1"/>
    </source>
</evidence>